<dbReference type="GeneID" id="91417758"/>
<reference evidence="5 6" key="1">
    <citation type="submission" date="2017-09" db="EMBL/GenBank/DDBJ databases">
        <authorList>
            <person name="Lee N."/>
            <person name="Cho B.-K."/>
        </authorList>
    </citation>
    <scope>NUCLEOTIDE SEQUENCE [LARGE SCALE GENOMIC DNA]</scope>
    <source>
        <strain evidence="5 6">ATCC 13740</strain>
    </source>
</reference>
<dbReference type="Gene3D" id="3.90.220.20">
    <property type="entry name" value="DNA methylase specificity domains"/>
    <property type="match status" value="2"/>
</dbReference>
<dbReference type="CDD" id="cd17256">
    <property type="entry name" value="RMtype1_S_EcoJA65PI-TRD1-CR1_like"/>
    <property type="match status" value="1"/>
</dbReference>
<evidence type="ECO:0000256" key="1">
    <source>
        <dbReference type="ARBA" id="ARBA00010923"/>
    </source>
</evidence>
<keyword evidence="5" id="KW-0255">Endonuclease</keyword>
<evidence type="ECO:0000313" key="6">
    <source>
        <dbReference type="Proteomes" id="UP000326598"/>
    </source>
</evidence>
<dbReference type="GO" id="GO:0003677">
    <property type="term" value="F:DNA binding"/>
    <property type="evidence" value="ECO:0007669"/>
    <property type="project" value="UniProtKB-KW"/>
</dbReference>
<dbReference type="KEGG" id="scoe:CP976_16950"/>
<comment type="similarity">
    <text evidence="1">Belongs to the type-I restriction system S methylase family.</text>
</comment>
<name>A0A5J6IAB4_STRC4</name>
<dbReference type="REBASE" id="373131">
    <property type="entry name" value="S.Sco13740ORF16955P"/>
</dbReference>
<proteinExistence type="inferred from homology"/>
<dbReference type="RefSeq" id="WP_150481128.1">
    <property type="nucleotide sequence ID" value="NZ_BMTB01000001.1"/>
</dbReference>
<dbReference type="Proteomes" id="UP000326598">
    <property type="component" value="Chromosome"/>
</dbReference>
<organism evidence="5 6">
    <name type="scientific">Streptomyces coeruleorubidus</name>
    <dbReference type="NCBI Taxonomy" id="116188"/>
    <lineage>
        <taxon>Bacteria</taxon>
        <taxon>Bacillati</taxon>
        <taxon>Actinomycetota</taxon>
        <taxon>Actinomycetes</taxon>
        <taxon>Kitasatosporales</taxon>
        <taxon>Streptomycetaceae</taxon>
        <taxon>Streptomyces</taxon>
    </lineage>
</organism>
<dbReference type="CDD" id="cd16961">
    <property type="entry name" value="RMtype1_S_TRD-CR_like"/>
    <property type="match status" value="1"/>
</dbReference>
<gene>
    <name evidence="5" type="ORF">CP976_16950</name>
</gene>
<evidence type="ECO:0000313" key="5">
    <source>
        <dbReference type="EMBL" id="QEV25675.1"/>
    </source>
</evidence>
<evidence type="ECO:0000256" key="3">
    <source>
        <dbReference type="ARBA" id="ARBA00023125"/>
    </source>
</evidence>
<dbReference type="InterPro" id="IPR044946">
    <property type="entry name" value="Restrct_endonuc_typeI_TRD_sf"/>
</dbReference>
<evidence type="ECO:0000256" key="2">
    <source>
        <dbReference type="ARBA" id="ARBA00022747"/>
    </source>
</evidence>
<feature type="domain" description="Type I restriction modification DNA specificity" evidence="4">
    <location>
        <begin position="229"/>
        <end position="375"/>
    </location>
</feature>
<feature type="domain" description="Type I restriction modification DNA specificity" evidence="4">
    <location>
        <begin position="137"/>
        <end position="173"/>
    </location>
</feature>
<dbReference type="InterPro" id="IPR052021">
    <property type="entry name" value="Type-I_RS_S_subunit"/>
</dbReference>
<dbReference type="PANTHER" id="PTHR30408:SF12">
    <property type="entry name" value="TYPE I RESTRICTION ENZYME MJAVIII SPECIFICITY SUBUNIT"/>
    <property type="match status" value="1"/>
</dbReference>
<dbReference type="InterPro" id="IPR000055">
    <property type="entry name" value="Restrct_endonuc_typeI_TRD"/>
</dbReference>
<sequence length="402" mass="44718">MREQAMPTGWRLVSLGDITIERSERVGSSTQGVTVLSSTKHHGLVPSNDYFKNRVVYSDDLSSYKIVRKGWFAYATNHLTEGSIGLQTEHENACVSPIYTVFSCRGDMVDEAYLYRFVKSVQAMNAYATHDQASVDRRGAVRYRDFSKIQFALPPLKEQRRIAEILDSIDRQISDAHSVSLKQRSAATELVTEALIQVPHRDIPLRECVRPDVPIGYGIVQAGPNVDDGVPYIRTGDMSGDRIDPSSLLRTTPEISESYARTRVVADDLVVTIRATVGKVLAIPPELEGVNLTRGTARVAPSEDLAQGYLLWALRSRRAQAQFAAAVKGTTFSEITLDQLRDLLVPVPYRRTDQENIVRLMKAANRRAATEQAVILKLQALKRALVDDLLTGRVRVPVSADR</sequence>
<keyword evidence="2" id="KW-0680">Restriction system</keyword>
<accession>A0A5J6IAB4</accession>
<keyword evidence="5" id="KW-0540">Nuclease</keyword>
<keyword evidence="5" id="KW-0378">Hydrolase</keyword>
<dbReference type="EMBL" id="CP023694">
    <property type="protein sequence ID" value="QEV25675.1"/>
    <property type="molecule type" value="Genomic_DNA"/>
</dbReference>
<protein>
    <submittedName>
        <fullName evidence="5">Restriction endonuclease subunit S</fullName>
    </submittedName>
</protein>
<dbReference type="GO" id="GO:0009307">
    <property type="term" value="P:DNA restriction-modification system"/>
    <property type="evidence" value="ECO:0007669"/>
    <property type="project" value="UniProtKB-KW"/>
</dbReference>
<dbReference type="AlphaFoldDB" id="A0A5J6IAB4"/>
<dbReference type="SUPFAM" id="SSF116734">
    <property type="entry name" value="DNA methylase specificity domain"/>
    <property type="match status" value="2"/>
</dbReference>
<dbReference type="Pfam" id="PF01420">
    <property type="entry name" value="Methylase_S"/>
    <property type="match status" value="2"/>
</dbReference>
<dbReference type="PANTHER" id="PTHR30408">
    <property type="entry name" value="TYPE-1 RESTRICTION ENZYME ECOKI SPECIFICITY PROTEIN"/>
    <property type="match status" value="1"/>
</dbReference>
<dbReference type="GO" id="GO:0004519">
    <property type="term" value="F:endonuclease activity"/>
    <property type="evidence" value="ECO:0007669"/>
    <property type="project" value="UniProtKB-KW"/>
</dbReference>
<keyword evidence="3" id="KW-0238">DNA-binding</keyword>
<evidence type="ECO:0000259" key="4">
    <source>
        <dbReference type="Pfam" id="PF01420"/>
    </source>
</evidence>